<feature type="binding site" evidence="2">
    <location>
        <position position="153"/>
    </location>
    <ligand>
        <name>D-ribulose 5-phosphate</name>
        <dbReference type="ChEBI" id="CHEBI:58121"/>
    </ligand>
</feature>
<feature type="binding site" evidence="2">
    <location>
        <position position="149"/>
    </location>
    <ligand>
        <name>D-ribulose 5-phosphate</name>
        <dbReference type="ChEBI" id="CHEBI:58121"/>
    </ligand>
</feature>
<feature type="binding site" evidence="2">
    <location>
        <position position="124"/>
    </location>
    <ligand>
        <name>D-ribulose 5-phosphate</name>
        <dbReference type="ChEBI" id="CHEBI:58121"/>
    </ligand>
</feature>
<dbReference type="Proteomes" id="UP000177043">
    <property type="component" value="Unassembled WGS sequence"/>
</dbReference>
<name>A0A1G2QCS8_9BACT</name>
<reference evidence="3 4" key="1">
    <citation type="journal article" date="2016" name="Nat. Commun.">
        <title>Thousands of microbial genomes shed light on interconnected biogeochemical processes in an aquifer system.</title>
        <authorList>
            <person name="Anantharaman K."/>
            <person name="Brown C.T."/>
            <person name="Hug L.A."/>
            <person name="Sharon I."/>
            <person name="Castelle C.J."/>
            <person name="Probst A.J."/>
            <person name="Thomas B.C."/>
            <person name="Singh A."/>
            <person name="Wilkins M.J."/>
            <person name="Karaoz U."/>
            <person name="Brodie E.L."/>
            <person name="Williams K.H."/>
            <person name="Hubbard S.S."/>
            <person name="Banfield J.F."/>
        </authorList>
    </citation>
    <scope>NUCLEOTIDE SEQUENCE [LARGE SCALE GENOMIC DNA]</scope>
</reference>
<dbReference type="Pfam" id="PF02502">
    <property type="entry name" value="LacAB_rpiB"/>
    <property type="match status" value="1"/>
</dbReference>
<feature type="binding site" evidence="2">
    <location>
        <position position="114"/>
    </location>
    <ligand>
        <name>D-ribulose 5-phosphate</name>
        <dbReference type="ChEBI" id="CHEBI:58121"/>
    </ligand>
</feature>
<evidence type="ECO:0000313" key="4">
    <source>
        <dbReference type="Proteomes" id="UP000177043"/>
    </source>
</evidence>
<evidence type="ECO:0000313" key="3">
    <source>
        <dbReference type="EMBL" id="OHA58287.1"/>
    </source>
</evidence>
<dbReference type="STRING" id="1802438.A2571_03195"/>
<dbReference type="SUPFAM" id="SSF89623">
    <property type="entry name" value="Ribose/Galactose isomerase RpiB/AlsB"/>
    <property type="match status" value="1"/>
</dbReference>
<evidence type="ECO:0000256" key="2">
    <source>
        <dbReference type="PIRSR" id="PIRSR005384-2"/>
    </source>
</evidence>
<sequence>MELGVSENQIAKTVLLATDHAGFELKEKIKSFLRANNFVVEDLGAFSMDETDDYPVYVHMAGKRVSAEPEKYVAIIFGGSGQGEAIVANRYKNVRAVVCYEIKEDIVKIAREHNDANVLSLGSRFGLDEDEAKEAVLKFLTTPFSGDKRHMRRIAQIDSEPRSENSF</sequence>
<dbReference type="Gene3D" id="3.40.1400.10">
    <property type="entry name" value="Sugar-phosphate isomerase, RpiB/LacA/LacB"/>
    <property type="match status" value="1"/>
</dbReference>
<dbReference type="PANTHER" id="PTHR30345:SF0">
    <property type="entry name" value="DNA DAMAGE-REPAIR_TOLERATION PROTEIN DRT102"/>
    <property type="match status" value="1"/>
</dbReference>
<dbReference type="InterPro" id="IPR003500">
    <property type="entry name" value="RpiB_LacA_LacB"/>
</dbReference>
<feature type="binding site" evidence="2">
    <location>
        <begin position="19"/>
        <end position="20"/>
    </location>
    <ligand>
        <name>D-ribulose 5-phosphate</name>
        <dbReference type="ChEBI" id="CHEBI:58121"/>
    </ligand>
</feature>
<dbReference type="PANTHER" id="PTHR30345">
    <property type="entry name" value="RIBOSE-5-PHOSPHATE ISOMERASE B"/>
    <property type="match status" value="1"/>
</dbReference>
<evidence type="ECO:0008006" key="5">
    <source>
        <dbReference type="Google" id="ProtNLM"/>
    </source>
</evidence>
<dbReference type="NCBIfam" id="TIGR00689">
    <property type="entry name" value="rpiB_lacA_lacB"/>
    <property type="match status" value="1"/>
</dbReference>
<dbReference type="EMBL" id="MHTJ01000004">
    <property type="protein sequence ID" value="OHA58287.1"/>
    <property type="molecule type" value="Genomic_DNA"/>
</dbReference>
<comment type="caution">
    <text evidence="3">The sequence shown here is derived from an EMBL/GenBank/DDBJ whole genome shotgun (WGS) entry which is preliminary data.</text>
</comment>
<evidence type="ECO:0000256" key="1">
    <source>
        <dbReference type="ARBA" id="ARBA00008754"/>
    </source>
</evidence>
<comment type="similarity">
    <text evidence="1">Belongs to the LacAB/RpiB family.</text>
</comment>
<dbReference type="AlphaFoldDB" id="A0A1G2QCS8"/>
<proteinExistence type="inferred from homology"/>
<feature type="binding site" evidence="2">
    <location>
        <begin position="79"/>
        <end position="83"/>
    </location>
    <ligand>
        <name>D-ribulose 5-phosphate</name>
        <dbReference type="ChEBI" id="CHEBI:58121"/>
    </ligand>
</feature>
<dbReference type="PIRSF" id="PIRSF005384">
    <property type="entry name" value="RpiB_LacA_B"/>
    <property type="match status" value="1"/>
</dbReference>
<dbReference type="GO" id="GO:0004751">
    <property type="term" value="F:ribose-5-phosphate isomerase activity"/>
    <property type="evidence" value="ECO:0007669"/>
    <property type="project" value="TreeGrafter"/>
</dbReference>
<accession>A0A1G2QCS8</accession>
<protein>
    <recommendedName>
        <fullName evidence="5">Ribose-5-phosphate isomerase</fullName>
    </recommendedName>
</protein>
<organism evidence="3 4">
    <name type="scientific">Candidatus Vogelbacteria bacterium RIFOXYD1_FULL_44_32</name>
    <dbReference type="NCBI Taxonomy" id="1802438"/>
    <lineage>
        <taxon>Bacteria</taxon>
        <taxon>Candidatus Vogeliibacteriota</taxon>
    </lineage>
</organism>
<dbReference type="GO" id="GO:0009052">
    <property type="term" value="P:pentose-phosphate shunt, non-oxidative branch"/>
    <property type="evidence" value="ECO:0007669"/>
    <property type="project" value="TreeGrafter"/>
</dbReference>
<gene>
    <name evidence="3" type="ORF">A2571_03195</name>
</gene>
<dbReference type="GO" id="GO:0019316">
    <property type="term" value="P:D-allose catabolic process"/>
    <property type="evidence" value="ECO:0007669"/>
    <property type="project" value="TreeGrafter"/>
</dbReference>
<dbReference type="InterPro" id="IPR036569">
    <property type="entry name" value="RpiB_LacA_LacB_sf"/>
</dbReference>